<name>A0ABV6R390_9CAUL</name>
<dbReference type="Proteomes" id="UP001589906">
    <property type="component" value="Unassembled WGS sequence"/>
</dbReference>
<sequence length="77" mass="8428">MTISDPPPPPRETQRLDAFVDAAFAAGFALIAVFWLGHRRFGQIAPYLPGFAYWLITVGLGVAAWLDGRRTRAAAVQ</sequence>
<dbReference type="EMBL" id="JBHLSW010000006">
    <property type="protein sequence ID" value="MFC0634094.1"/>
    <property type="molecule type" value="Genomic_DNA"/>
</dbReference>
<evidence type="ECO:0000313" key="2">
    <source>
        <dbReference type="EMBL" id="MFC0634094.1"/>
    </source>
</evidence>
<dbReference type="RefSeq" id="WP_376836084.1">
    <property type="nucleotide sequence ID" value="NZ_JBHLSW010000006.1"/>
</dbReference>
<feature type="transmembrane region" description="Helical" evidence="1">
    <location>
        <begin position="44"/>
        <end position="66"/>
    </location>
</feature>
<keyword evidence="3" id="KW-1185">Reference proteome</keyword>
<reference evidence="2 3" key="1">
    <citation type="submission" date="2024-09" db="EMBL/GenBank/DDBJ databases">
        <authorList>
            <person name="Sun Q."/>
            <person name="Mori K."/>
        </authorList>
    </citation>
    <scope>NUCLEOTIDE SEQUENCE [LARGE SCALE GENOMIC DNA]</scope>
    <source>
        <strain evidence="2 3">NCAIM B.02621</strain>
    </source>
</reference>
<keyword evidence="1" id="KW-0472">Membrane</keyword>
<protein>
    <submittedName>
        <fullName evidence="2">Uncharacterized protein</fullName>
    </submittedName>
</protein>
<proteinExistence type="predicted"/>
<evidence type="ECO:0000313" key="3">
    <source>
        <dbReference type="Proteomes" id="UP001589906"/>
    </source>
</evidence>
<feature type="transmembrane region" description="Helical" evidence="1">
    <location>
        <begin position="18"/>
        <end position="38"/>
    </location>
</feature>
<evidence type="ECO:0000256" key="1">
    <source>
        <dbReference type="SAM" id="Phobius"/>
    </source>
</evidence>
<gene>
    <name evidence="2" type="ORF">ACFFGE_09405</name>
</gene>
<comment type="caution">
    <text evidence="2">The sequence shown here is derived from an EMBL/GenBank/DDBJ whole genome shotgun (WGS) entry which is preliminary data.</text>
</comment>
<accession>A0ABV6R390</accession>
<keyword evidence="1" id="KW-0812">Transmembrane</keyword>
<keyword evidence="1" id="KW-1133">Transmembrane helix</keyword>
<organism evidence="2 3">
    <name type="scientific">Brevundimonas balnearis</name>
    <dbReference type="NCBI Taxonomy" id="1572858"/>
    <lineage>
        <taxon>Bacteria</taxon>
        <taxon>Pseudomonadati</taxon>
        <taxon>Pseudomonadota</taxon>
        <taxon>Alphaproteobacteria</taxon>
        <taxon>Caulobacterales</taxon>
        <taxon>Caulobacteraceae</taxon>
        <taxon>Brevundimonas</taxon>
    </lineage>
</organism>